<keyword evidence="4" id="KW-1185">Reference proteome</keyword>
<protein>
    <recommendedName>
        <fullName evidence="2">RNase H type-1 domain-containing protein</fullName>
    </recommendedName>
</protein>
<feature type="region of interest" description="Disordered" evidence="1">
    <location>
        <begin position="222"/>
        <end position="331"/>
    </location>
</feature>
<dbReference type="GO" id="GO:0004523">
    <property type="term" value="F:RNA-DNA hybrid ribonuclease activity"/>
    <property type="evidence" value="ECO:0007669"/>
    <property type="project" value="InterPro"/>
</dbReference>
<dbReference type="GO" id="GO:0003676">
    <property type="term" value="F:nucleic acid binding"/>
    <property type="evidence" value="ECO:0007669"/>
    <property type="project" value="InterPro"/>
</dbReference>
<organism evidence="3 4">
    <name type="scientific">Cymbomonas tetramitiformis</name>
    <dbReference type="NCBI Taxonomy" id="36881"/>
    <lineage>
        <taxon>Eukaryota</taxon>
        <taxon>Viridiplantae</taxon>
        <taxon>Chlorophyta</taxon>
        <taxon>Pyramimonadophyceae</taxon>
        <taxon>Pyramimonadales</taxon>
        <taxon>Pyramimonadaceae</taxon>
        <taxon>Cymbomonas</taxon>
    </lineage>
</organism>
<dbReference type="InterPro" id="IPR052055">
    <property type="entry name" value="Hepadnavirus_pol/RT"/>
</dbReference>
<dbReference type="Pfam" id="PF00078">
    <property type="entry name" value="RVT_1"/>
    <property type="match status" value="1"/>
</dbReference>
<dbReference type="Pfam" id="PF13456">
    <property type="entry name" value="RVT_3"/>
    <property type="match status" value="1"/>
</dbReference>
<dbReference type="PANTHER" id="PTHR33050:SF7">
    <property type="entry name" value="RIBONUCLEASE H"/>
    <property type="match status" value="1"/>
</dbReference>
<sequence>MVSAAIATSSDLRRATRASRSARPRLLDENSVPNVMSSAFNAATAALRVSPPREEPAIFRSLGLNESEDGDEVVDAGERWSRENVETPESPSGPSLLQELSFGDQAAPGRADSPPPARNVLQRTSLAEDVAGGASLPLRPQASRDEVHHATEERLTIPDLTVNAFTGLNFFVLPSKELLLNPSIFKTEHLRKICAKVPGLEVSNNQSRATMVRNLESFREVLERSRTPPTGDMATPVTLTPRTDLNAGGPVPPPMGDVPTDLVSRESGHQTPPVVPVTEGTGPRRPPSPLYVRPGAAQNPTYPPGFGPHTDPNAEQGLFSGLDPPASQAQEPLQPAQAREADDEVVLTRTLTAPTAPLGLASSMTPGFDIQAYVDSVLQRSMQEETKGVSNWLKAHRLRSELLDWCLTPGKSVPEIPKLMRKVAAAFGLPGASSREPETPQSLYSLATLIERELAGGTRDASLPDNHIALFAHQQIRATVPECEKDDTHESELQMFIKTQSKKASLSGATKHVTAKPGAPADGNAKCPKCQGSHMLRDCKSPYALNKDGSINGHEPNSAPRKGLLFFDGACRFNASPDLRQASFGVALCSEQGQQWTRDYGRLGSKTNNYAEFVGAVIAIQRAIEWNLTTATIVGDSELVVSAFSGSRNVIAKDLERLLIVGKAHMALRPDCVFNFKHVARDHNKLADSLANFALDSGMPATTSVRDPLAFITMAVKGFDSAREVMDGQQSLGPCEAQGRDTLAPSVIDALSGNLVPDPLSAPARDPGEFRVGTIHECTQFWDTVVTSSEMGLLVKEWAKNGVSILDFFQHFSGTYEGARFDSRTPPRMQFKNHAIPDHLIPWISGKIQDELRWGAIRVWGKEGECSPPHLVMPVGVEPAKPRKINDARFLNLWCKDIPFTYESVTMLPQILEVGDPAFIMDQANGFFHVMLTEESQQYMGFLWDGVYYVYTVLNFGWKLAPVIYSAFAGEFAGFIRRLGIPYLYYIDDNAGGPAPVGASTLTKHERAKISAFVVSSCMTAAGYFIHLEKTEFIPSLTITWLGIGIDLAKQEFFIPQKKWDKFLSLATDLRASSSISARDLERVAGKLVSMSIAAPGILIACRRLYAFLAKRHEFCRKSFFLNSKQMRHFKLYLGQLFQPSLIKVEKVSTKEYMELNAAQSFVRDSEGALGFLFDEPAEEWRNTPGYEDELKRACVNEAAPLRNSGTVRSTRDSRDVSTQGLQVLLGGKVPTGNARAVLLAAARHLDELGGGQSFTDGNQPPSGAHPQEDLKSTAPRLQHAPQPSAPRASLSGAGASGCTIVSLARSGDGGSGGGGQKKSLGAAPGALLQAVLPGKQRTELLTIPYKPGMRVPCNLRQRYLQRLAERALLAAVGAPAGAPLTAQLDAVLMLGADRVNEVLAAAVAEERQMYAACKTRGVYSNMAAQKLSARPDPPLKRSPEAAAEDEPPQVSDDATPPTKDLHTDLDTSASQVAKSTSPGVQSHEGPPVRADPSTSPAGRPSAAADAVGDGANQLQLARIVRCPTQDAYCRAALGLPPRGLPASGTSTVAASATAEAQPVGKPLSAADGLTDDGPVDVGDTIASDASLRESVSSETLACAASWELRTRLQPEECPTGGAVQPARRSPQETHSAADTPGAHAGASTRRAEAKGEQEQPREGAPETSASCLTEDASTRRPRDEKEAQRTRLLSQVTAFVQDVVQQPSKKLKVMVGEQEARHIVKRVTQKVMDWHADALSDGFLITQGDSVRSLVHKYMEHKK</sequence>
<dbReference type="PROSITE" id="PS50879">
    <property type="entry name" value="RNASE_H_1"/>
    <property type="match status" value="1"/>
</dbReference>
<dbReference type="InterPro" id="IPR043502">
    <property type="entry name" value="DNA/RNA_pol_sf"/>
</dbReference>
<feature type="region of interest" description="Disordered" evidence="1">
    <location>
        <begin position="1425"/>
        <end position="1507"/>
    </location>
</feature>
<comment type="caution">
    <text evidence="3">The sequence shown here is derived from an EMBL/GenBank/DDBJ whole genome shotgun (WGS) entry which is preliminary data.</text>
</comment>
<dbReference type="SUPFAM" id="SSF56672">
    <property type="entry name" value="DNA/RNA polymerases"/>
    <property type="match status" value="1"/>
</dbReference>
<dbReference type="SUPFAM" id="SSF53098">
    <property type="entry name" value="Ribonuclease H-like"/>
    <property type="match status" value="1"/>
</dbReference>
<feature type="domain" description="RNase H type-1" evidence="2">
    <location>
        <begin position="559"/>
        <end position="696"/>
    </location>
</feature>
<gene>
    <name evidence="3" type="ORF">CYMTET_52615</name>
</gene>
<feature type="region of interest" description="Disordered" evidence="1">
    <location>
        <begin position="1"/>
        <end position="26"/>
    </location>
</feature>
<dbReference type="InterPro" id="IPR036397">
    <property type="entry name" value="RNaseH_sf"/>
</dbReference>
<feature type="region of interest" description="Disordered" evidence="1">
    <location>
        <begin position="1610"/>
        <end position="1686"/>
    </location>
</feature>
<dbReference type="InterPro" id="IPR012337">
    <property type="entry name" value="RNaseH-like_sf"/>
</dbReference>
<dbReference type="PANTHER" id="PTHR33050">
    <property type="entry name" value="REVERSE TRANSCRIPTASE DOMAIN-CONTAINING PROTEIN"/>
    <property type="match status" value="1"/>
</dbReference>
<evidence type="ECO:0000256" key="1">
    <source>
        <dbReference type="SAM" id="MobiDB-lite"/>
    </source>
</evidence>
<name>A0AAE0BIN4_9CHLO</name>
<dbReference type="Proteomes" id="UP001190700">
    <property type="component" value="Unassembled WGS sequence"/>
</dbReference>
<dbReference type="InterPro" id="IPR000477">
    <property type="entry name" value="RT_dom"/>
</dbReference>
<dbReference type="Gene3D" id="3.10.10.10">
    <property type="entry name" value="HIV Type 1 Reverse Transcriptase, subunit A, domain 1"/>
    <property type="match status" value="1"/>
</dbReference>
<feature type="compositionally biased region" description="Basic and acidic residues" evidence="1">
    <location>
        <begin position="1673"/>
        <end position="1686"/>
    </location>
</feature>
<evidence type="ECO:0000259" key="2">
    <source>
        <dbReference type="PROSITE" id="PS50879"/>
    </source>
</evidence>
<dbReference type="EMBL" id="LGRX02034649">
    <property type="protein sequence ID" value="KAK3237296.1"/>
    <property type="molecule type" value="Genomic_DNA"/>
</dbReference>
<dbReference type="InterPro" id="IPR002156">
    <property type="entry name" value="RNaseH_domain"/>
</dbReference>
<dbReference type="Gene3D" id="3.30.70.270">
    <property type="match status" value="1"/>
</dbReference>
<dbReference type="CDD" id="cd09279">
    <property type="entry name" value="RNase_HI_like"/>
    <property type="match status" value="1"/>
</dbReference>
<accession>A0AAE0BIN4</accession>
<feature type="region of interest" description="Disordered" evidence="1">
    <location>
        <begin position="131"/>
        <end position="150"/>
    </location>
</feature>
<feature type="region of interest" description="Disordered" evidence="1">
    <location>
        <begin position="1250"/>
        <end position="1294"/>
    </location>
</feature>
<reference evidence="3 4" key="1">
    <citation type="journal article" date="2015" name="Genome Biol. Evol.">
        <title>Comparative Genomics of a Bacterivorous Green Alga Reveals Evolutionary Causalities and Consequences of Phago-Mixotrophic Mode of Nutrition.</title>
        <authorList>
            <person name="Burns J.A."/>
            <person name="Paasch A."/>
            <person name="Narechania A."/>
            <person name="Kim E."/>
        </authorList>
    </citation>
    <scope>NUCLEOTIDE SEQUENCE [LARGE SCALE GENOMIC DNA]</scope>
    <source>
        <strain evidence="3 4">PLY_AMNH</strain>
    </source>
</reference>
<feature type="compositionally biased region" description="Polar residues" evidence="1">
    <location>
        <begin position="1467"/>
        <end position="1481"/>
    </location>
</feature>
<dbReference type="Gene3D" id="3.30.420.10">
    <property type="entry name" value="Ribonuclease H-like superfamily/Ribonuclease H"/>
    <property type="match status" value="1"/>
</dbReference>
<evidence type="ECO:0000313" key="3">
    <source>
        <dbReference type="EMBL" id="KAK3237296.1"/>
    </source>
</evidence>
<dbReference type="InterPro" id="IPR043128">
    <property type="entry name" value="Rev_trsase/Diguanyl_cyclase"/>
</dbReference>
<feature type="region of interest" description="Disordered" evidence="1">
    <location>
        <begin position="1554"/>
        <end position="1573"/>
    </location>
</feature>
<feature type="compositionally biased region" description="Basic and acidic residues" evidence="1">
    <location>
        <begin position="1646"/>
        <end position="1661"/>
    </location>
</feature>
<evidence type="ECO:0000313" key="4">
    <source>
        <dbReference type="Proteomes" id="UP001190700"/>
    </source>
</evidence>
<proteinExistence type="predicted"/>